<keyword evidence="3 6" id="KW-1133">Transmembrane helix</keyword>
<feature type="transmembrane region" description="Helical" evidence="6">
    <location>
        <begin position="393"/>
        <end position="413"/>
    </location>
</feature>
<sequence length="514" mass="55438">MTVDDPTTTLQNGGDIEETTPLLLSQRVQHELVYDRFSSRQKKWIVAMVSFCGIIPLFLGGTFIPCIPQISKDLNTTGPVVSMAVSVSIFGASMGGLTASSYSTYYGRKPIYLTFLPLLILGSLVVAGARTVPELMIWRFIQAFGTSPGFSVGAGVIGDIYKVEERGTAMGIFYSAVLLGPAIAPFIGGFAAHYSSWRILQAVIGLVALLVFFILAVFLPETSHRGERGVDKANLAKRKGKTTPNSDGDEIEKGGWGARVKDKLPVLLNPFAPLWLLKSPNLLFVCFAGLFVLLTDYVLLVPIAYTIGEKYGISNEAIIGACFLPAGLGNMIGAPLAGRLSDWIVVRYRRKRGGVWYPEDRLRAALYAIPLVPTSMFITGISTTYIADRTWGLAVFLTCLFVNGIGVDIMLTPPTTYIVDVMQKRSAEGTAANNSFRSVIMGCLVAGILPMIDTFGPLVTNVVSGLLSLVGFGFLWVTIRYGEQLRAWGKVGDLTDEEAISAPSSPTQDAADAT</sequence>
<reference evidence="8 9" key="1">
    <citation type="journal article" date="2019" name="Nat. Ecol. Evol.">
        <title>Megaphylogeny resolves global patterns of mushroom evolution.</title>
        <authorList>
            <person name="Varga T."/>
            <person name="Krizsan K."/>
            <person name="Foldi C."/>
            <person name="Dima B."/>
            <person name="Sanchez-Garcia M."/>
            <person name="Sanchez-Ramirez S."/>
            <person name="Szollosi G.J."/>
            <person name="Szarkandi J.G."/>
            <person name="Papp V."/>
            <person name="Albert L."/>
            <person name="Andreopoulos W."/>
            <person name="Angelini C."/>
            <person name="Antonin V."/>
            <person name="Barry K.W."/>
            <person name="Bougher N.L."/>
            <person name="Buchanan P."/>
            <person name="Buyck B."/>
            <person name="Bense V."/>
            <person name="Catcheside P."/>
            <person name="Chovatia M."/>
            <person name="Cooper J."/>
            <person name="Damon W."/>
            <person name="Desjardin D."/>
            <person name="Finy P."/>
            <person name="Geml J."/>
            <person name="Haridas S."/>
            <person name="Hughes K."/>
            <person name="Justo A."/>
            <person name="Karasinski D."/>
            <person name="Kautmanova I."/>
            <person name="Kiss B."/>
            <person name="Kocsube S."/>
            <person name="Kotiranta H."/>
            <person name="LaButti K.M."/>
            <person name="Lechner B.E."/>
            <person name="Liimatainen K."/>
            <person name="Lipzen A."/>
            <person name="Lukacs Z."/>
            <person name="Mihaltcheva S."/>
            <person name="Morgado L.N."/>
            <person name="Niskanen T."/>
            <person name="Noordeloos M.E."/>
            <person name="Ohm R.A."/>
            <person name="Ortiz-Santana B."/>
            <person name="Ovrebo C."/>
            <person name="Racz N."/>
            <person name="Riley R."/>
            <person name="Savchenko A."/>
            <person name="Shiryaev A."/>
            <person name="Soop K."/>
            <person name="Spirin V."/>
            <person name="Szebenyi C."/>
            <person name="Tomsovsky M."/>
            <person name="Tulloss R.E."/>
            <person name="Uehling J."/>
            <person name="Grigoriev I.V."/>
            <person name="Vagvolgyi C."/>
            <person name="Papp T."/>
            <person name="Martin F.M."/>
            <person name="Miettinen O."/>
            <person name="Hibbett D.S."/>
            <person name="Nagy L.G."/>
        </authorList>
    </citation>
    <scope>NUCLEOTIDE SEQUENCE [LARGE SCALE GENOMIC DNA]</scope>
    <source>
        <strain evidence="8 9">FP101781</strain>
    </source>
</reference>
<dbReference type="GO" id="GO:0005886">
    <property type="term" value="C:plasma membrane"/>
    <property type="evidence" value="ECO:0007669"/>
    <property type="project" value="TreeGrafter"/>
</dbReference>
<comment type="subcellular location">
    <subcellularLocation>
        <location evidence="1">Membrane</location>
        <topology evidence="1">Multi-pass membrane protein</topology>
    </subcellularLocation>
</comment>
<keyword evidence="9" id="KW-1185">Reference proteome</keyword>
<evidence type="ECO:0000256" key="5">
    <source>
        <dbReference type="SAM" id="MobiDB-lite"/>
    </source>
</evidence>
<evidence type="ECO:0000256" key="6">
    <source>
        <dbReference type="SAM" id="Phobius"/>
    </source>
</evidence>
<evidence type="ECO:0000256" key="1">
    <source>
        <dbReference type="ARBA" id="ARBA00004141"/>
    </source>
</evidence>
<feature type="transmembrane region" description="Helical" evidence="6">
    <location>
        <begin position="199"/>
        <end position="219"/>
    </location>
</feature>
<organism evidence="8 9">
    <name type="scientific">Coprinellus micaceus</name>
    <name type="common">Glistening ink-cap mushroom</name>
    <name type="synonym">Coprinus micaceus</name>
    <dbReference type="NCBI Taxonomy" id="71717"/>
    <lineage>
        <taxon>Eukaryota</taxon>
        <taxon>Fungi</taxon>
        <taxon>Dikarya</taxon>
        <taxon>Basidiomycota</taxon>
        <taxon>Agaricomycotina</taxon>
        <taxon>Agaricomycetes</taxon>
        <taxon>Agaricomycetidae</taxon>
        <taxon>Agaricales</taxon>
        <taxon>Agaricineae</taxon>
        <taxon>Psathyrellaceae</taxon>
        <taxon>Coprinellus</taxon>
    </lineage>
</organism>
<feature type="transmembrane region" description="Helical" evidence="6">
    <location>
        <begin position="111"/>
        <end position="130"/>
    </location>
</feature>
<dbReference type="PROSITE" id="PS50850">
    <property type="entry name" value="MFS"/>
    <property type="match status" value="1"/>
</dbReference>
<keyword evidence="4 6" id="KW-0472">Membrane</keyword>
<dbReference type="PRINTS" id="PR01036">
    <property type="entry name" value="TCRTETB"/>
</dbReference>
<accession>A0A4Y7T2G4</accession>
<dbReference type="InterPro" id="IPR036259">
    <property type="entry name" value="MFS_trans_sf"/>
</dbReference>
<dbReference type="InterPro" id="IPR020846">
    <property type="entry name" value="MFS_dom"/>
</dbReference>
<dbReference type="STRING" id="71717.A0A4Y7T2G4"/>
<feature type="transmembrane region" description="Helical" evidence="6">
    <location>
        <begin position="44"/>
        <end position="64"/>
    </location>
</feature>
<feature type="region of interest" description="Disordered" evidence="5">
    <location>
        <begin position="230"/>
        <end position="252"/>
    </location>
</feature>
<feature type="transmembrane region" description="Helical" evidence="6">
    <location>
        <begin position="317"/>
        <end position="341"/>
    </location>
</feature>
<feature type="transmembrane region" description="Helical" evidence="6">
    <location>
        <begin position="172"/>
        <end position="193"/>
    </location>
</feature>
<feature type="transmembrane region" description="Helical" evidence="6">
    <location>
        <begin position="362"/>
        <end position="387"/>
    </location>
</feature>
<evidence type="ECO:0000313" key="9">
    <source>
        <dbReference type="Proteomes" id="UP000298030"/>
    </source>
</evidence>
<dbReference type="SUPFAM" id="SSF103473">
    <property type="entry name" value="MFS general substrate transporter"/>
    <property type="match status" value="1"/>
</dbReference>
<dbReference type="Gene3D" id="1.20.1720.10">
    <property type="entry name" value="Multidrug resistance protein D"/>
    <property type="match status" value="1"/>
</dbReference>
<dbReference type="PANTHER" id="PTHR23502">
    <property type="entry name" value="MAJOR FACILITATOR SUPERFAMILY"/>
    <property type="match status" value="1"/>
</dbReference>
<evidence type="ECO:0000259" key="7">
    <source>
        <dbReference type="PROSITE" id="PS50850"/>
    </source>
</evidence>
<proteinExistence type="predicted"/>
<dbReference type="Gene3D" id="1.20.1250.20">
    <property type="entry name" value="MFS general substrate transporter like domains"/>
    <property type="match status" value="1"/>
</dbReference>
<dbReference type="InterPro" id="IPR011701">
    <property type="entry name" value="MFS"/>
</dbReference>
<evidence type="ECO:0000256" key="2">
    <source>
        <dbReference type="ARBA" id="ARBA00022692"/>
    </source>
</evidence>
<dbReference type="Proteomes" id="UP000298030">
    <property type="component" value="Unassembled WGS sequence"/>
</dbReference>
<dbReference type="OrthoDB" id="3066029at2759"/>
<name>A0A4Y7T2G4_COPMI</name>
<feature type="transmembrane region" description="Helical" evidence="6">
    <location>
        <begin position="458"/>
        <end position="479"/>
    </location>
</feature>
<gene>
    <name evidence="8" type="ORF">FA13DRAFT_1711910</name>
</gene>
<dbReference type="EMBL" id="QPFP01000033">
    <property type="protein sequence ID" value="TEB28347.1"/>
    <property type="molecule type" value="Genomic_DNA"/>
</dbReference>
<keyword evidence="2 6" id="KW-0812">Transmembrane</keyword>
<feature type="domain" description="Major facilitator superfamily (MFS) profile" evidence="7">
    <location>
        <begin position="45"/>
        <end position="483"/>
    </location>
</feature>
<comment type="caution">
    <text evidence="8">The sequence shown here is derived from an EMBL/GenBank/DDBJ whole genome shotgun (WGS) entry which is preliminary data.</text>
</comment>
<feature type="transmembrane region" description="Helical" evidence="6">
    <location>
        <begin position="434"/>
        <end position="452"/>
    </location>
</feature>
<dbReference type="PANTHER" id="PTHR23502:SF64">
    <property type="entry name" value="TRANSPORTER, PUTATIVE (AFU_ORTHOLOGUE AFUA_3G11760)-RELATED"/>
    <property type="match status" value="1"/>
</dbReference>
<dbReference type="GO" id="GO:0022857">
    <property type="term" value="F:transmembrane transporter activity"/>
    <property type="evidence" value="ECO:0007669"/>
    <property type="project" value="InterPro"/>
</dbReference>
<feature type="transmembrane region" description="Helical" evidence="6">
    <location>
        <begin position="136"/>
        <end position="160"/>
    </location>
</feature>
<protein>
    <submittedName>
        <fullName evidence="8">MFS general substrate transporter</fullName>
    </submittedName>
</protein>
<dbReference type="AlphaFoldDB" id="A0A4Y7T2G4"/>
<feature type="transmembrane region" description="Helical" evidence="6">
    <location>
        <begin position="282"/>
        <end position="305"/>
    </location>
</feature>
<evidence type="ECO:0000256" key="4">
    <source>
        <dbReference type="ARBA" id="ARBA00023136"/>
    </source>
</evidence>
<evidence type="ECO:0000313" key="8">
    <source>
        <dbReference type="EMBL" id="TEB28347.1"/>
    </source>
</evidence>
<evidence type="ECO:0000256" key="3">
    <source>
        <dbReference type="ARBA" id="ARBA00022989"/>
    </source>
</evidence>
<feature type="transmembrane region" description="Helical" evidence="6">
    <location>
        <begin position="76"/>
        <end position="99"/>
    </location>
</feature>
<dbReference type="Pfam" id="PF07690">
    <property type="entry name" value="MFS_1"/>
    <property type="match status" value="1"/>
</dbReference>